<dbReference type="Pfam" id="PF23598">
    <property type="entry name" value="LRR_14"/>
    <property type="match status" value="1"/>
</dbReference>
<dbReference type="InterPro" id="IPR055414">
    <property type="entry name" value="LRR_R13L4/SHOC2-like"/>
</dbReference>
<feature type="domain" description="NB-ARC" evidence="4">
    <location>
        <begin position="167"/>
        <end position="345"/>
    </location>
</feature>
<dbReference type="InterPro" id="IPR027417">
    <property type="entry name" value="P-loop_NTPase"/>
</dbReference>
<keyword evidence="2" id="KW-0547">Nucleotide-binding</keyword>
<evidence type="ECO:0000313" key="8">
    <source>
        <dbReference type="EMBL" id="KAK9697074.1"/>
    </source>
</evidence>
<keyword evidence="9" id="KW-1185">Reference proteome</keyword>
<keyword evidence="1" id="KW-0677">Repeat</keyword>
<feature type="domain" description="Disease resistance N-terminal" evidence="5">
    <location>
        <begin position="18"/>
        <end position="87"/>
    </location>
</feature>
<dbReference type="EMBL" id="JBDFQZ010000008">
    <property type="protein sequence ID" value="KAK9697074.1"/>
    <property type="molecule type" value="Genomic_DNA"/>
</dbReference>
<evidence type="ECO:0000256" key="3">
    <source>
        <dbReference type="ARBA" id="ARBA00022821"/>
    </source>
</evidence>
<dbReference type="InterPro" id="IPR044974">
    <property type="entry name" value="Disease_R_plants"/>
</dbReference>
<organism evidence="8 9">
    <name type="scientific">Saponaria officinalis</name>
    <name type="common">Common soapwort</name>
    <name type="synonym">Lychnis saponaria</name>
    <dbReference type="NCBI Taxonomy" id="3572"/>
    <lineage>
        <taxon>Eukaryota</taxon>
        <taxon>Viridiplantae</taxon>
        <taxon>Streptophyta</taxon>
        <taxon>Embryophyta</taxon>
        <taxon>Tracheophyta</taxon>
        <taxon>Spermatophyta</taxon>
        <taxon>Magnoliopsida</taxon>
        <taxon>eudicotyledons</taxon>
        <taxon>Gunneridae</taxon>
        <taxon>Pentapetalae</taxon>
        <taxon>Caryophyllales</taxon>
        <taxon>Caryophyllaceae</taxon>
        <taxon>Caryophylleae</taxon>
        <taxon>Saponaria</taxon>
    </lineage>
</organism>
<evidence type="ECO:0000313" key="9">
    <source>
        <dbReference type="Proteomes" id="UP001443914"/>
    </source>
</evidence>
<dbReference type="Proteomes" id="UP001443914">
    <property type="component" value="Unassembled WGS sequence"/>
</dbReference>
<dbReference type="FunFam" id="1.10.10.10:FF:000322">
    <property type="entry name" value="Probable disease resistance protein At1g63360"/>
    <property type="match status" value="1"/>
</dbReference>
<dbReference type="InterPro" id="IPR038005">
    <property type="entry name" value="RX-like_CC"/>
</dbReference>
<dbReference type="SUPFAM" id="SSF52058">
    <property type="entry name" value="L domain-like"/>
    <property type="match status" value="1"/>
</dbReference>
<dbReference type="InterPro" id="IPR042197">
    <property type="entry name" value="Apaf_helical"/>
</dbReference>
<dbReference type="InterPro" id="IPR036388">
    <property type="entry name" value="WH-like_DNA-bd_sf"/>
</dbReference>
<dbReference type="GO" id="GO:0098542">
    <property type="term" value="P:defense response to other organism"/>
    <property type="evidence" value="ECO:0007669"/>
    <property type="project" value="TreeGrafter"/>
</dbReference>
<dbReference type="InterPro" id="IPR041118">
    <property type="entry name" value="Rx_N"/>
</dbReference>
<dbReference type="InterPro" id="IPR002182">
    <property type="entry name" value="NB-ARC"/>
</dbReference>
<evidence type="ECO:0000259" key="6">
    <source>
        <dbReference type="Pfam" id="PF23559"/>
    </source>
</evidence>
<protein>
    <submittedName>
        <fullName evidence="8">Uncharacterized protein</fullName>
    </submittedName>
</protein>
<dbReference type="Gene3D" id="3.40.50.300">
    <property type="entry name" value="P-loop containing nucleotide triphosphate hydrolases"/>
    <property type="match status" value="1"/>
</dbReference>
<dbReference type="Pfam" id="PF18052">
    <property type="entry name" value="Rx_N"/>
    <property type="match status" value="1"/>
</dbReference>
<evidence type="ECO:0000256" key="1">
    <source>
        <dbReference type="ARBA" id="ARBA00022737"/>
    </source>
</evidence>
<sequence>MGDLYGIVQGAIKALGPATPLVTAEITLLFWLPDEITAIKNELQSMSVFLKNAEICAEGNDATKEWARQVRMLAYDIEDAIERYQLFQKEATLGKVKHYMKFVNTRLALDIRSLRGRAADIVRTRDAYKFTDDSVVVPVVRPARLTSSHFLSTNSEEVELVGAEKYKGEIIEFLNLGKLDTKPSTIAVLGMRGLGKTTVVSNVYNDVTVRSFFPVRAWVSVSVPKRHVDILRNMMVQFYEGVEGQNVSDLAYVDKNSLLRLLQTYLKDKRYMVVFDDVQEDDIELASYVKRLLPINNKGSKILMTTRYENVAFTWLDGSDTAMYRLKPLPSEKAWELFCKKTFKSRGGSCPSPLHDLAQDIVRKCGGLPPAIVSVGRLLSSKSNDVHEWKKVRHSLGFYLAENRHLSGIHKTLVQNYHDLPFYLKPCFLYFGLFPKGYPIERMRLIRLWIAEGFVREIRGDLTLEEVAEEYLSQLINMSLIEAKSIDATGKVKIIGVVSEFLHEVISPKLDELSFCRILSKKDYIESEAFRRLSIHKNHKPSAIDVLVGITRETSNIRSLFLLKVAPEITSKVFTKAFIKNARLLKVLDLFNSPIEIIPKEIGKLLNLQYLSLRCTRVSSLPSSIGKLQSLQTLDLKQTCVSELPVEISRLCRLRHLLVYSYEDDFDFSAHSLKINGVKIPEGALGQCSELQKLAFLDLTLGNRSWATELRNTTQLRKLGILGITLDDGRELCSVIDGMKYLQSLSVFSKDRTEDINIDDIISPPLTLERLYLSGLLLVFPTWISVLQNLVKIRLRWSNLQTDPFKTLQLLPNLVELHLLEAFLGESLHIENEGFPKLKVLHLLDLYRLKSMHISKRALPLLTEMSIGESRHLEVPDGLEYLTSLETLKFYDMSSRFIQLLQPGEECHSIVKDIPNVVYYNKHPYGYWQQTETI</sequence>
<evidence type="ECO:0000256" key="2">
    <source>
        <dbReference type="ARBA" id="ARBA00022741"/>
    </source>
</evidence>
<dbReference type="SUPFAM" id="SSF52540">
    <property type="entry name" value="P-loop containing nucleoside triphosphate hydrolases"/>
    <property type="match status" value="1"/>
</dbReference>
<accession>A0AAW1J212</accession>
<dbReference type="PRINTS" id="PR00364">
    <property type="entry name" value="DISEASERSIST"/>
</dbReference>
<dbReference type="Pfam" id="PF00931">
    <property type="entry name" value="NB-ARC"/>
    <property type="match status" value="1"/>
</dbReference>
<dbReference type="Gene3D" id="1.20.5.4130">
    <property type="match status" value="1"/>
</dbReference>
<keyword evidence="3" id="KW-0611">Plant defense</keyword>
<feature type="domain" description="Disease resistance R13L4/SHOC-2-like LRR" evidence="7">
    <location>
        <begin position="578"/>
        <end position="890"/>
    </location>
</feature>
<dbReference type="CDD" id="cd14798">
    <property type="entry name" value="RX-CC_like"/>
    <property type="match status" value="1"/>
</dbReference>
<evidence type="ECO:0000259" key="5">
    <source>
        <dbReference type="Pfam" id="PF18052"/>
    </source>
</evidence>
<evidence type="ECO:0000259" key="4">
    <source>
        <dbReference type="Pfam" id="PF00931"/>
    </source>
</evidence>
<proteinExistence type="predicted"/>
<dbReference type="Gene3D" id="1.10.10.10">
    <property type="entry name" value="Winged helix-like DNA-binding domain superfamily/Winged helix DNA-binding domain"/>
    <property type="match status" value="1"/>
</dbReference>
<dbReference type="InterPro" id="IPR032675">
    <property type="entry name" value="LRR_dom_sf"/>
</dbReference>
<comment type="caution">
    <text evidence="8">The sequence shown here is derived from an EMBL/GenBank/DDBJ whole genome shotgun (WGS) entry which is preliminary data.</text>
</comment>
<dbReference type="PANTHER" id="PTHR23155:SF1205">
    <property type="entry name" value="DISEASE RESISTANCE PROTEIN RPM1"/>
    <property type="match status" value="1"/>
</dbReference>
<feature type="domain" description="Disease resistance protein winged helix" evidence="6">
    <location>
        <begin position="433"/>
        <end position="505"/>
    </location>
</feature>
<dbReference type="AlphaFoldDB" id="A0AAW1J212"/>
<name>A0AAW1J212_SAPOF</name>
<dbReference type="PANTHER" id="PTHR23155">
    <property type="entry name" value="DISEASE RESISTANCE PROTEIN RP"/>
    <property type="match status" value="1"/>
</dbReference>
<reference evidence="8" key="1">
    <citation type="submission" date="2024-03" db="EMBL/GenBank/DDBJ databases">
        <title>WGS assembly of Saponaria officinalis var. Norfolk2.</title>
        <authorList>
            <person name="Jenkins J."/>
            <person name="Shu S."/>
            <person name="Grimwood J."/>
            <person name="Barry K."/>
            <person name="Goodstein D."/>
            <person name="Schmutz J."/>
            <person name="Leebens-Mack J."/>
            <person name="Osbourn A."/>
        </authorList>
    </citation>
    <scope>NUCLEOTIDE SEQUENCE [LARGE SCALE GENOMIC DNA]</scope>
    <source>
        <strain evidence="8">JIC</strain>
    </source>
</reference>
<dbReference type="Gene3D" id="1.10.8.430">
    <property type="entry name" value="Helical domain of apoptotic protease-activating factors"/>
    <property type="match status" value="1"/>
</dbReference>
<dbReference type="GO" id="GO:0043531">
    <property type="term" value="F:ADP binding"/>
    <property type="evidence" value="ECO:0007669"/>
    <property type="project" value="InterPro"/>
</dbReference>
<dbReference type="Pfam" id="PF23559">
    <property type="entry name" value="WHD_DRP"/>
    <property type="match status" value="1"/>
</dbReference>
<evidence type="ECO:0000259" key="7">
    <source>
        <dbReference type="Pfam" id="PF23598"/>
    </source>
</evidence>
<dbReference type="InterPro" id="IPR058922">
    <property type="entry name" value="WHD_DRP"/>
</dbReference>
<gene>
    <name evidence="8" type="ORF">RND81_08G013000</name>
</gene>
<dbReference type="Gene3D" id="3.80.10.10">
    <property type="entry name" value="Ribonuclease Inhibitor"/>
    <property type="match status" value="1"/>
</dbReference>